<keyword evidence="3" id="KW-0862">Zinc</keyword>
<reference evidence="6 7" key="1">
    <citation type="submission" date="2024-01" db="EMBL/GenBank/DDBJ databases">
        <title>Genome assemblies of Stephania.</title>
        <authorList>
            <person name="Yang L."/>
        </authorList>
    </citation>
    <scope>NUCLEOTIDE SEQUENCE [LARGE SCALE GENOMIC DNA]</scope>
    <source>
        <strain evidence="6">YNDBR</strain>
        <tissue evidence="6">Leaf</tissue>
    </source>
</reference>
<dbReference type="GO" id="GO:0003729">
    <property type="term" value="F:mRNA binding"/>
    <property type="evidence" value="ECO:0007669"/>
    <property type="project" value="TreeGrafter"/>
</dbReference>
<dbReference type="PROSITE" id="PS50199">
    <property type="entry name" value="ZF_RANBP2_2"/>
    <property type="match status" value="3"/>
</dbReference>
<sequence>MSRPGDWNCRMCQHLNFSWRDSCHRCGNSRYSEIGEYGISSTFSSSIPLPGDWFCSAKNCGALNYASKTNCFKCGMVKDDSASGSEGIMQYSTAFIGLPGWRPGDWMCTRPGCNEHNYASRMECFRCSTPREYYSNSSY</sequence>
<dbReference type="AlphaFoldDB" id="A0AAP0ET58"/>
<evidence type="ECO:0000256" key="2">
    <source>
        <dbReference type="ARBA" id="ARBA00022771"/>
    </source>
</evidence>
<dbReference type="InterPro" id="IPR036443">
    <property type="entry name" value="Znf_RanBP2_sf"/>
</dbReference>
<evidence type="ECO:0000313" key="7">
    <source>
        <dbReference type="Proteomes" id="UP001420932"/>
    </source>
</evidence>
<evidence type="ECO:0000256" key="3">
    <source>
        <dbReference type="ARBA" id="ARBA00022833"/>
    </source>
</evidence>
<dbReference type="Proteomes" id="UP001420932">
    <property type="component" value="Unassembled WGS sequence"/>
</dbReference>
<dbReference type="Pfam" id="PF00641">
    <property type="entry name" value="Zn_ribbon_RanBP"/>
    <property type="match status" value="2"/>
</dbReference>
<gene>
    <name evidence="6" type="ORF">Syun_025831</name>
</gene>
<dbReference type="GO" id="GO:0005737">
    <property type="term" value="C:cytoplasm"/>
    <property type="evidence" value="ECO:0007669"/>
    <property type="project" value="TreeGrafter"/>
</dbReference>
<keyword evidence="2 4" id="KW-0863">Zinc-finger</keyword>
<dbReference type="EMBL" id="JBBNAF010000011">
    <property type="protein sequence ID" value="KAK9098786.1"/>
    <property type="molecule type" value="Genomic_DNA"/>
</dbReference>
<dbReference type="FunFam" id="4.10.1060.10:FF:000023">
    <property type="entry name" value="Ran-binding zinc finger protein"/>
    <property type="match status" value="1"/>
</dbReference>
<proteinExistence type="predicted"/>
<evidence type="ECO:0000256" key="1">
    <source>
        <dbReference type="ARBA" id="ARBA00022723"/>
    </source>
</evidence>
<dbReference type="PANTHER" id="PTHR23111:SF74">
    <property type="entry name" value="OS02G0203700 PROTEIN"/>
    <property type="match status" value="1"/>
</dbReference>
<keyword evidence="7" id="KW-1185">Reference proteome</keyword>
<evidence type="ECO:0000313" key="6">
    <source>
        <dbReference type="EMBL" id="KAK9098786.1"/>
    </source>
</evidence>
<feature type="domain" description="RanBP2-type" evidence="5">
    <location>
        <begin position="3"/>
        <end position="32"/>
    </location>
</feature>
<organism evidence="6 7">
    <name type="scientific">Stephania yunnanensis</name>
    <dbReference type="NCBI Taxonomy" id="152371"/>
    <lineage>
        <taxon>Eukaryota</taxon>
        <taxon>Viridiplantae</taxon>
        <taxon>Streptophyta</taxon>
        <taxon>Embryophyta</taxon>
        <taxon>Tracheophyta</taxon>
        <taxon>Spermatophyta</taxon>
        <taxon>Magnoliopsida</taxon>
        <taxon>Ranunculales</taxon>
        <taxon>Menispermaceae</taxon>
        <taxon>Menispermoideae</taxon>
        <taxon>Cissampelideae</taxon>
        <taxon>Stephania</taxon>
    </lineage>
</organism>
<protein>
    <recommendedName>
        <fullName evidence="5">RanBP2-type domain-containing protein</fullName>
    </recommendedName>
</protein>
<feature type="domain" description="RanBP2-type" evidence="5">
    <location>
        <begin position="102"/>
        <end position="133"/>
    </location>
</feature>
<dbReference type="InterPro" id="IPR001876">
    <property type="entry name" value="Znf_RanBP2"/>
</dbReference>
<keyword evidence="1" id="KW-0479">Metal-binding</keyword>
<feature type="domain" description="RanBP2-type" evidence="5">
    <location>
        <begin position="49"/>
        <end position="80"/>
    </location>
</feature>
<dbReference type="PROSITE" id="PS01358">
    <property type="entry name" value="ZF_RANBP2_1"/>
    <property type="match status" value="3"/>
</dbReference>
<evidence type="ECO:0000259" key="5">
    <source>
        <dbReference type="PROSITE" id="PS50199"/>
    </source>
</evidence>
<name>A0AAP0ET58_9MAGN</name>
<dbReference type="SUPFAM" id="SSF90209">
    <property type="entry name" value="Ran binding protein zinc finger-like"/>
    <property type="match status" value="3"/>
</dbReference>
<accession>A0AAP0ET58</accession>
<dbReference type="GO" id="GO:0008270">
    <property type="term" value="F:zinc ion binding"/>
    <property type="evidence" value="ECO:0007669"/>
    <property type="project" value="UniProtKB-KW"/>
</dbReference>
<dbReference type="SMART" id="SM00547">
    <property type="entry name" value="ZnF_RBZ"/>
    <property type="match status" value="3"/>
</dbReference>
<evidence type="ECO:0000256" key="4">
    <source>
        <dbReference type="PROSITE-ProRule" id="PRU00322"/>
    </source>
</evidence>
<dbReference type="Gene3D" id="4.10.1060.10">
    <property type="entry name" value="Zinc finger, RanBP2-type"/>
    <property type="match status" value="3"/>
</dbReference>
<dbReference type="PANTHER" id="PTHR23111">
    <property type="entry name" value="ZINC FINGER PROTEIN"/>
    <property type="match status" value="1"/>
</dbReference>
<comment type="caution">
    <text evidence="6">The sequence shown here is derived from an EMBL/GenBank/DDBJ whole genome shotgun (WGS) entry which is preliminary data.</text>
</comment>